<keyword evidence="3" id="KW-1185">Reference proteome</keyword>
<feature type="compositionally biased region" description="Polar residues" evidence="1">
    <location>
        <begin position="1"/>
        <end position="18"/>
    </location>
</feature>
<dbReference type="EMBL" id="JAOYFB010000002">
    <property type="protein sequence ID" value="KAK4009109.1"/>
    <property type="molecule type" value="Genomic_DNA"/>
</dbReference>
<dbReference type="Proteomes" id="UP001234178">
    <property type="component" value="Unassembled WGS sequence"/>
</dbReference>
<proteinExistence type="predicted"/>
<organism evidence="2 3">
    <name type="scientific">Daphnia magna</name>
    <dbReference type="NCBI Taxonomy" id="35525"/>
    <lineage>
        <taxon>Eukaryota</taxon>
        <taxon>Metazoa</taxon>
        <taxon>Ecdysozoa</taxon>
        <taxon>Arthropoda</taxon>
        <taxon>Crustacea</taxon>
        <taxon>Branchiopoda</taxon>
        <taxon>Diplostraca</taxon>
        <taxon>Cladocera</taxon>
        <taxon>Anomopoda</taxon>
        <taxon>Daphniidae</taxon>
        <taxon>Daphnia</taxon>
    </lineage>
</organism>
<evidence type="ECO:0000313" key="2">
    <source>
        <dbReference type="EMBL" id="KAK4009109.1"/>
    </source>
</evidence>
<name>A0ABQ9Z888_9CRUS</name>
<reference evidence="2 3" key="1">
    <citation type="journal article" date="2023" name="Nucleic Acids Res.">
        <title>The hologenome of Daphnia magna reveals possible DNA methylation and microbiome-mediated evolution of the host genome.</title>
        <authorList>
            <person name="Chaturvedi A."/>
            <person name="Li X."/>
            <person name="Dhandapani V."/>
            <person name="Marshall H."/>
            <person name="Kissane S."/>
            <person name="Cuenca-Cambronero M."/>
            <person name="Asole G."/>
            <person name="Calvet F."/>
            <person name="Ruiz-Romero M."/>
            <person name="Marangio P."/>
            <person name="Guigo R."/>
            <person name="Rago D."/>
            <person name="Mirbahai L."/>
            <person name="Eastwood N."/>
            <person name="Colbourne J.K."/>
            <person name="Zhou J."/>
            <person name="Mallon E."/>
            <person name="Orsini L."/>
        </authorList>
    </citation>
    <scope>NUCLEOTIDE SEQUENCE [LARGE SCALE GENOMIC DNA]</scope>
    <source>
        <strain evidence="2">LRV0_1</strain>
    </source>
</reference>
<comment type="caution">
    <text evidence="2">The sequence shown here is derived from an EMBL/GenBank/DDBJ whole genome shotgun (WGS) entry which is preliminary data.</text>
</comment>
<gene>
    <name evidence="2" type="ORF">OUZ56_014246</name>
</gene>
<sequence length="72" mass="8285">MSTKPTTNYQVKQTSNGQHGRARLDEAYGKAAPSLLANRERHLSSRRRLSSLDDTYHLRNKFDIRTEVSESH</sequence>
<evidence type="ECO:0000256" key="1">
    <source>
        <dbReference type="SAM" id="MobiDB-lite"/>
    </source>
</evidence>
<protein>
    <submittedName>
        <fullName evidence="2">Uncharacterized protein</fullName>
    </submittedName>
</protein>
<accession>A0ABQ9Z888</accession>
<feature type="region of interest" description="Disordered" evidence="1">
    <location>
        <begin position="1"/>
        <end position="22"/>
    </location>
</feature>
<evidence type="ECO:0000313" key="3">
    <source>
        <dbReference type="Proteomes" id="UP001234178"/>
    </source>
</evidence>